<proteinExistence type="predicted"/>
<evidence type="ECO:0000313" key="1">
    <source>
        <dbReference type="EMBL" id="OAI14880.1"/>
    </source>
</evidence>
<dbReference type="EMBL" id="LUUK01000196">
    <property type="protein sequence ID" value="OAI14880.1"/>
    <property type="molecule type" value="Genomic_DNA"/>
</dbReference>
<dbReference type="RefSeq" id="WP_064030776.1">
    <property type="nucleotide sequence ID" value="NZ_LUUK01000196.1"/>
</dbReference>
<sequence>MKQSIEFDSNNAFTQVRSAIAELMTFSFADREDDMLYAVNKLKSVLRAVHDNYQCWNRDTIREFVLCKNDPLRFVDLNSDQFNARVRNIQQDMIAKFSLN</sequence>
<dbReference type="OrthoDB" id="5571468at2"/>
<dbReference type="AlphaFoldDB" id="A0A177NCW3"/>
<accession>A0A177NCW3</accession>
<dbReference type="Proteomes" id="UP000077628">
    <property type="component" value="Unassembled WGS sequence"/>
</dbReference>
<keyword evidence="2" id="KW-1185">Reference proteome</keyword>
<reference evidence="2" key="1">
    <citation type="submission" date="2016-03" db="EMBL/GenBank/DDBJ databases">
        <authorList>
            <person name="Heylen K."/>
            <person name="De Vos P."/>
            <person name="Vekeman B."/>
        </authorList>
    </citation>
    <scope>NUCLEOTIDE SEQUENCE [LARGE SCALE GENOMIC DNA]</scope>
    <source>
        <strain evidence="2">R-45383</strain>
    </source>
</reference>
<gene>
    <name evidence="1" type="ORF">A1355_11410</name>
</gene>
<evidence type="ECO:0000313" key="2">
    <source>
        <dbReference type="Proteomes" id="UP000077628"/>
    </source>
</evidence>
<comment type="caution">
    <text evidence="1">The sequence shown here is derived from an EMBL/GenBank/DDBJ whole genome shotgun (WGS) entry which is preliminary data.</text>
</comment>
<protein>
    <submittedName>
        <fullName evidence="1">Uncharacterized protein</fullName>
    </submittedName>
</protein>
<organism evidence="1 2">
    <name type="scientific">Methylomonas koyamae</name>
    <dbReference type="NCBI Taxonomy" id="702114"/>
    <lineage>
        <taxon>Bacteria</taxon>
        <taxon>Pseudomonadati</taxon>
        <taxon>Pseudomonadota</taxon>
        <taxon>Gammaproteobacteria</taxon>
        <taxon>Methylococcales</taxon>
        <taxon>Methylococcaceae</taxon>
        <taxon>Methylomonas</taxon>
    </lineage>
</organism>
<name>A0A177NCW3_9GAMM</name>